<feature type="domain" description="HTH gntR-type" evidence="4">
    <location>
        <begin position="7"/>
        <end position="75"/>
    </location>
</feature>
<dbReference type="Gene3D" id="1.20.120.530">
    <property type="entry name" value="GntR ligand-binding domain-like"/>
    <property type="match status" value="1"/>
</dbReference>
<evidence type="ECO:0000259" key="4">
    <source>
        <dbReference type="PROSITE" id="PS50949"/>
    </source>
</evidence>
<evidence type="ECO:0000256" key="2">
    <source>
        <dbReference type="ARBA" id="ARBA00023125"/>
    </source>
</evidence>
<accession>A0A6A0BCS4</accession>
<dbReference type="SUPFAM" id="SSF48008">
    <property type="entry name" value="GntR ligand-binding domain-like"/>
    <property type="match status" value="1"/>
</dbReference>
<dbReference type="SMART" id="SM00345">
    <property type="entry name" value="HTH_GNTR"/>
    <property type="match status" value="1"/>
</dbReference>
<name>A0A6A0BCS4_9LACT</name>
<dbReference type="PANTHER" id="PTHR43537">
    <property type="entry name" value="TRANSCRIPTIONAL REGULATOR, GNTR FAMILY"/>
    <property type="match status" value="1"/>
</dbReference>
<dbReference type="InterPro" id="IPR000524">
    <property type="entry name" value="Tscrpt_reg_HTH_GntR"/>
</dbReference>
<dbReference type="InterPro" id="IPR036388">
    <property type="entry name" value="WH-like_DNA-bd_sf"/>
</dbReference>
<reference evidence="5 6" key="1">
    <citation type="submission" date="2020-02" db="EMBL/GenBank/DDBJ databases">
        <title>Draft genome sequence of Lactococcus sp. Hs30E4-3.</title>
        <authorList>
            <person name="Noda S."/>
            <person name="Yuki M."/>
            <person name="Ohkuma M."/>
        </authorList>
    </citation>
    <scope>NUCLEOTIDE SEQUENCE [LARGE SCALE GENOMIC DNA]</scope>
    <source>
        <strain evidence="5 6">Hs30E4-3</strain>
    </source>
</reference>
<keyword evidence="1" id="KW-0805">Transcription regulation</keyword>
<dbReference type="PROSITE" id="PS50949">
    <property type="entry name" value="HTH_GNTR"/>
    <property type="match status" value="1"/>
</dbReference>
<gene>
    <name evidence="5" type="ORF">Hs30E_11970</name>
</gene>
<evidence type="ECO:0000256" key="1">
    <source>
        <dbReference type="ARBA" id="ARBA00023015"/>
    </source>
</evidence>
<dbReference type="InterPro" id="IPR008920">
    <property type="entry name" value="TF_FadR/GntR_C"/>
</dbReference>
<dbReference type="RefSeq" id="WP_172208875.1">
    <property type="nucleotide sequence ID" value="NZ_BLLI01000033.1"/>
</dbReference>
<dbReference type="AlphaFoldDB" id="A0A6A0BCS4"/>
<dbReference type="Proteomes" id="UP000480303">
    <property type="component" value="Unassembled WGS sequence"/>
</dbReference>
<protein>
    <recommendedName>
        <fullName evidence="4">HTH gntR-type domain-containing protein</fullName>
    </recommendedName>
</protein>
<dbReference type="Gene3D" id="1.10.10.10">
    <property type="entry name" value="Winged helix-like DNA-binding domain superfamily/Winged helix DNA-binding domain"/>
    <property type="match status" value="1"/>
</dbReference>
<dbReference type="Pfam" id="PF07729">
    <property type="entry name" value="FCD"/>
    <property type="match status" value="1"/>
</dbReference>
<organism evidence="5 6">
    <name type="scientific">Pseudolactococcus hodotermopsidis</name>
    <dbReference type="NCBI Taxonomy" id="2709157"/>
    <lineage>
        <taxon>Bacteria</taxon>
        <taxon>Bacillati</taxon>
        <taxon>Bacillota</taxon>
        <taxon>Bacilli</taxon>
        <taxon>Lactobacillales</taxon>
        <taxon>Streptococcaceae</taxon>
        <taxon>Pseudolactococcus</taxon>
    </lineage>
</organism>
<dbReference type="GO" id="GO:0003677">
    <property type="term" value="F:DNA binding"/>
    <property type="evidence" value="ECO:0007669"/>
    <property type="project" value="UniProtKB-KW"/>
</dbReference>
<dbReference type="PANTHER" id="PTHR43537:SF5">
    <property type="entry name" value="UXU OPERON TRANSCRIPTIONAL REGULATOR"/>
    <property type="match status" value="1"/>
</dbReference>
<dbReference type="SUPFAM" id="SSF46785">
    <property type="entry name" value="Winged helix' DNA-binding domain"/>
    <property type="match status" value="1"/>
</dbReference>
<dbReference type="InterPro" id="IPR036390">
    <property type="entry name" value="WH_DNA-bd_sf"/>
</dbReference>
<proteinExistence type="predicted"/>
<evidence type="ECO:0000313" key="5">
    <source>
        <dbReference type="EMBL" id="GFH42646.1"/>
    </source>
</evidence>
<dbReference type="SMART" id="SM00895">
    <property type="entry name" value="FCD"/>
    <property type="match status" value="1"/>
</dbReference>
<evidence type="ECO:0000256" key="3">
    <source>
        <dbReference type="ARBA" id="ARBA00023163"/>
    </source>
</evidence>
<dbReference type="GO" id="GO:0003700">
    <property type="term" value="F:DNA-binding transcription factor activity"/>
    <property type="evidence" value="ECO:0007669"/>
    <property type="project" value="InterPro"/>
</dbReference>
<dbReference type="PRINTS" id="PR00035">
    <property type="entry name" value="HTHGNTR"/>
</dbReference>
<keyword evidence="3" id="KW-0804">Transcription</keyword>
<dbReference type="CDD" id="cd07377">
    <property type="entry name" value="WHTH_GntR"/>
    <property type="match status" value="1"/>
</dbReference>
<keyword evidence="2" id="KW-0238">DNA-binding</keyword>
<dbReference type="EMBL" id="BLLI01000033">
    <property type="protein sequence ID" value="GFH42646.1"/>
    <property type="molecule type" value="Genomic_DNA"/>
</dbReference>
<dbReference type="InterPro" id="IPR011711">
    <property type="entry name" value="GntR_C"/>
</dbReference>
<sequence>MKKIEKKSLSAQVFETLKAEIVSGNLKVGDKLPSESSLVEQLGVGKYSIRTALQKLENVGLIEIRVGKGSFVRATQTQEAFQVRLETRLSENDVREISEYRLTNEVAIVNLAMTKATAADYKKLRKILRNMDQAMAENDLKRHSELDYQFHLAICKMTRNEILISTYEFVAQKIWAHTLYLNEIYIQQYTLHEGEDLHWCILKAMQAKDKDTCYQCYLEMLGLC</sequence>
<evidence type="ECO:0000313" key="6">
    <source>
        <dbReference type="Proteomes" id="UP000480303"/>
    </source>
</evidence>
<keyword evidence="6" id="KW-1185">Reference proteome</keyword>
<dbReference type="Pfam" id="PF00392">
    <property type="entry name" value="GntR"/>
    <property type="match status" value="1"/>
</dbReference>
<comment type="caution">
    <text evidence="5">The sequence shown here is derived from an EMBL/GenBank/DDBJ whole genome shotgun (WGS) entry which is preliminary data.</text>
</comment>